<evidence type="ECO:0000256" key="1">
    <source>
        <dbReference type="ARBA" id="ARBA00004123"/>
    </source>
</evidence>
<name>M7TAW5_EUTLA</name>
<dbReference type="InterPro" id="IPR000594">
    <property type="entry name" value="ThiF_NAD_FAD-bd"/>
</dbReference>
<protein>
    <recommendedName>
        <fullName evidence="11">Ubiquitin-activating enzyme E1-like</fullName>
    </recommendedName>
</protein>
<dbReference type="SUPFAM" id="SSF69572">
    <property type="entry name" value="Activating enzymes of the ubiquitin-like proteins"/>
    <property type="match status" value="1"/>
</dbReference>
<comment type="pathway">
    <text evidence="2 11">Protein modification; protein sumoylation.</text>
</comment>
<feature type="domain" description="THIF-type NAD/FAD binding fold" evidence="17">
    <location>
        <begin position="5"/>
        <end position="427"/>
    </location>
</feature>
<dbReference type="InterPro" id="IPR028077">
    <property type="entry name" value="UAE_UbL_dom"/>
</dbReference>
<feature type="binding site" evidence="13">
    <location>
        <begin position="14"/>
        <end position="19"/>
    </location>
    <ligand>
        <name>ATP</name>
        <dbReference type="ChEBI" id="CHEBI:30616"/>
    </ligand>
</feature>
<dbReference type="STRING" id="1287681.M7TAW5"/>
<evidence type="ECO:0000256" key="2">
    <source>
        <dbReference type="ARBA" id="ARBA00004718"/>
    </source>
</evidence>
<dbReference type="PROSITE" id="PS51257">
    <property type="entry name" value="PROKAR_LIPOPROTEIN"/>
    <property type="match status" value="1"/>
</dbReference>
<dbReference type="KEGG" id="ela:UCREL1_5995"/>
<feature type="domain" description="Ubiquitin-activating enzyme SCCH" evidence="18">
    <location>
        <begin position="300"/>
        <end position="364"/>
    </location>
</feature>
<feature type="binding site" evidence="14">
    <location>
        <position position="429"/>
    </location>
    <ligand>
        <name>Zn(2+)</name>
        <dbReference type="ChEBI" id="CHEBI:29105"/>
    </ligand>
</feature>
<dbReference type="GO" id="GO:0019948">
    <property type="term" value="F:SUMO activating enzyme activity"/>
    <property type="evidence" value="ECO:0007669"/>
    <property type="project" value="UniProtKB-UniRule"/>
</dbReference>
<evidence type="ECO:0000256" key="13">
    <source>
        <dbReference type="PIRSR" id="PIRSR039133-2"/>
    </source>
</evidence>
<evidence type="ECO:0000256" key="15">
    <source>
        <dbReference type="PROSITE-ProRule" id="PRU10132"/>
    </source>
</evidence>
<feature type="binding site" evidence="14">
    <location>
        <position position="148"/>
    </location>
    <ligand>
        <name>Zn(2+)</name>
        <dbReference type="ChEBI" id="CHEBI:29105"/>
    </ligand>
</feature>
<dbReference type="GO" id="GO:0005737">
    <property type="term" value="C:cytoplasm"/>
    <property type="evidence" value="ECO:0007669"/>
    <property type="project" value="TreeGrafter"/>
</dbReference>
<dbReference type="PANTHER" id="PTHR10953">
    <property type="entry name" value="UBIQUITIN-ACTIVATING ENZYME E1"/>
    <property type="match status" value="1"/>
</dbReference>
<feature type="active site" description="Glycyl thioester intermediate" evidence="12 15">
    <location>
        <position position="163"/>
    </location>
</feature>
<evidence type="ECO:0000256" key="8">
    <source>
        <dbReference type="ARBA" id="ARBA00022833"/>
    </source>
</evidence>
<evidence type="ECO:0000259" key="19">
    <source>
        <dbReference type="Pfam" id="PF14732"/>
    </source>
</evidence>
<evidence type="ECO:0000256" key="9">
    <source>
        <dbReference type="ARBA" id="ARBA00022840"/>
    </source>
</evidence>
<evidence type="ECO:0000259" key="17">
    <source>
        <dbReference type="Pfam" id="PF00899"/>
    </source>
</evidence>
<dbReference type="eggNOG" id="KOG2013">
    <property type="taxonomic scope" value="Eukaryota"/>
</dbReference>
<dbReference type="InterPro" id="IPR019572">
    <property type="entry name" value="UBA_E1_SCCH"/>
</dbReference>
<dbReference type="InterPro" id="IPR023318">
    <property type="entry name" value="Ub_act_enz_dom_a_sf"/>
</dbReference>
<evidence type="ECO:0000256" key="11">
    <source>
        <dbReference type="PIRNR" id="PIRNR039133"/>
    </source>
</evidence>
<dbReference type="InterPro" id="IPR045886">
    <property type="entry name" value="ThiF/MoeB/HesA"/>
</dbReference>
<dbReference type="PIRSF" id="PIRSF039133">
    <property type="entry name" value="SUMO_E1B"/>
    <property type="match status" value="1"/>
</dbReference>
<dbReference type="GO" id="GO:0046872">
    <property type="term" value="F:metal ion binding"/>
    <property type="evidence" value="ECO:0007669"/>
    <property type="project" value="UniProtKB-KW"/>
</dbReference>
<keyword evidence="6 11" id="KW-0547">Nucleotide-binding</keyword>
<dbReference type="UniPathway" id="UPA00886"/>
<feature type="compositionally biased region" description="Basic and acidic residues" evidence="16">
    <location>
        <begin position="527"/>
        <end position="545"/>
    </location>
</feature>
<evidence type="ECO:0000256" key="12">
    <source>
        <dbReference type="PIRSR" id="PIRSR039133-1"/>
    </source>
</evidence>
<dbReference type="InterPro" id="IPR033127">
    <property type="entry name" value="UBQ-activ_enz_E1_Cys_AS"/>
</dbReference>
<evidence type="ECO:0000256" key="5">
    <source>
        <dbReference type="ARBA" id="ARBA00022723"/>
    </source>
</evidence>
<dbReference type="Proteomes" id="UP000012174">
    <property type="component" value="Unassembled WGS sequence"/>
</dbReference>
<evidence type="ECO:0000259" key="18">
    <source>
        <dbReference type="Pfam" id="PF10585"/>
    </source>
</evidence>
<feature type="domain" description="Ubiquitin/SUMO-activating enzyme ubiquitin-like" evidence="19">
    <location>
        <begin position="437"/>
        <end position="519"/>
    </location>
</feature>
<keyword evidence="5 11" id="KW-0479">Metal-binding</keyword>
<dbReference type="Gene3D" id="3.10.290.20">
    <property type="entry name" value="Ubiquitin-like 2 activating enzyme e1b. Chain: B, domain 3"/>
    <property type="match status" value="1"/>
</dbReference>
<dbReference type="Pfam" id="PF00899">
    <property type="entry name" value="ThiF"/>
    <property type="match status" value="1"/>
</dbReference>
<dbReference type="Gene3D" id="1.10.10.520">
    <property type="entry name" value="Ubiquitin activating enzymes (Uba3). Chain: B, domain 2"/>
    <property type="match status" value="1"/>
</dbReference>
<keyword evidence="8 11" id="KW-0862">Zinc</keyword>
<dbReference type="GO" id="GO:0016740">
    <property type="term" value="F:transferase activity"/>
    <property type="evidence" value="ECO:0007669"/>
    <property type="project" value="UniProtKB-KW"/>
</dbReference>
<dbReference type="OMA" id="TPSEHIH"/>
<dbReference type="AlphaFoldDB" id="M7TAW5"/>
<evidence type="ECO:0000256" key="6">
    <source>
        <dbReference type="ARBA" id="ARBA00022741"/>
    </source>
</evidence>
<comment type="similarity">
    <text evidence="3 11">Belongs to the ubiquitin-activating E1 family.</text>
</comment>
<sequence>MLTSARQARVLMVGAGGIGCELLKNLVLTGYHEVHIVDLDTIDLSNLNRQFLFRHEHIKKSKALVAKEAAQKFNPNVEIVAHHANIKDAQFNVEWFRGFKIVLNALDNLEARRHVNRMCLAADVPLIESGTTGFNGQVQVIKRGVTACYDCEAKPVPKSFPVCTIRSTPSQPIHCIVWAKSYLLNEIFGASEDQSALDNTESVDNAQEIAELKKEADELRKIRESVGTAQFPQMLFDKVFSADINRLRSMEDMWQSRIPPESLKYEDVMGRASESVASKDSFLYDDQRVWSLEENLVVFNDSLDRLSKTMAESKKSQETTNGASSQPIITFDKDDIDTLDFVTASANIRSHIFGIEKKSRFDIKQMAGNIIPAIATTNAIVAGLCVLESFKVLKGEYDKAKEVILTPFANQRLLASNTCRAPRPDCPVCSVYHTSAYVDLSRATLNDFVEKFVKLQLGYGDREFAVNSEAGLLYDPDETDNLEKKLNELGIKQDSFITIVDDADEDTLTNIVVDIQEAKDAAEDMPIKGRGDKISDIPRKPKKAPEPISNGANVSNGKHAANLEVPTNDLKRSRIDDEEAPQPKKAKMAFRPANDVEVINLDVDQDTGAFVILDD</sequence>
<dbReference type="PANTHER" id="PTHR10953:SF5">
    <property type="entry name" value="SUMO-ACTIVATING ENZYME SUBUNIT 2"/>
    <property type="match status" value="1"/>
</dbReference>
<evidence type="ECO:0000256" key="16">
    <source>
        <dbReference type="SAM" id="MobiDB-lite"/>
    </source>
</evidence>
<organism evidence="20 21">
    <name type="scientific">Eutypa lata (strain UCR-EL1)</name>
    <name type="common">Grapevine dieback disease fungus</name>
    <name type="synonym">Eutypa armeniacae</name>
    <dbReference type="NCBI Taxonomy" id="1287681"/>
    <lineage>
        <taxon>Eukaryota</taxon>
        <taxon>Fungi</taxon>
        <taxon>Dikarya</taxon>
        <taxon>Ascomycota</taxon>
        <taxon>Pezizomycotina</taxon>
        <taxon>Sordariomycetes</taxon>
        <taxon>Xylariomycetidae</taxon>
        <taxon>Xylariales</taxon>
        <taxon>Diatrypaceae</taxon>
        <taxon>Eutypa</taxon>
    </lineage>
</organism>
<dbReference type="InterPro" id="IPR042449">
    <property type="entry name" value="Ub-E1_IAD_1"/>
</dbReference>
<dbReference type="Pfam" id="PF10585">
    <property type="entry name" value="UBA_E1_SCCH"/>
    <property type="match status" value="1"/>
</dbReference>
<dbReference type="InterPro" id="IPR035985">
    <property type="entry name" value="Ubiquitin-activating_enz"/>
</dbReference>
<feature type="binding site" evidence="13">
    <location>
        <position position="62"/>
    </location>
    <ligand>
        <name>ATP</name>
        <dbReference type="ChEBI" id="CHEBI:30616"/>
    </ligand>
</feature>
<evidence type="ECO:0000256" key="14">
    <source>
        <dbReference type="PIRSR" id="PIRSR039133-3"/>
    </source>
</evidence>
<evidence type="ECO:0000256" key="4">
    <source>
        <dbReference type="ARBA" id="ARBA00022679"/>
    </source>
</evidence>
<dbReference type="OrthoDB" id="10255449at2759"/>
<dbReference type="FunFam" id="3.50.50.80:FF:000002">
    <property type="entry name" value="SUMO-activating enzyme subunit 2"/>
    <property type="match status" value="1"/>
</dbReference>
<keyword evidence="4" id="KW-0808">Transferase</keyword>
<dbReference type="CDD" id="cd01489">
    <property type="entry name" value="Uba2_SUMO"/>
    <property type="match status" value="1"/>
</dbReference>
<comment type="subunit">
    <text evidence="11">Heterodimer.</text>
</comment>
<keyword evidence="9 11" id="KW-0067">ATP-binding</keyword>
<keyword evidence="21" id="KW-1185">Reference proteome</keyword>
<evidence type="ECO:0000256" key="3">
    <source>
        <dbReference type="ARBA" id="ARBA00005673"/>
    </source>
</evidence>
<dbReference type="EMBL" id="KB706542">
    <property type="protein sequence ID" value="EMR67006.1"/>
    <property type="molecule type" value="Genomic_DNA"/>
</dbReference>
<dbReference type="GO" id="GO:0031510">
    <property type="term" value="C:SUMO activating enzyme complex"/>
    <property type="evidence" value="ECO:0007669"/>
    <property type="project" value="UniProtKB-UniRule"/>
</dbReference>
<dbReference type="HOGENOM" id="CLU_013325_7_3_1"/>
<comment type="subcellular location">
    <subcellularLocation>
        <location evidence="1">Nucleus</location>
    </subcellularLocation>
</comment>
<evidence type="ECO:0000313" key="20">
    <source>
        <dbReference type="EMBL" id="EMR67006.1"/>
    </source>
</evidence>
<dbReference type="GO" id="GO:0005524">
    <property type="term" value="F:ATP binding"/>
    <property type="evidence" value="ECO:0007669"/>
    <property type="project" value="UniProtKB-UniRule"/>
</dbReference>
<accession>M7TAW5</accession>
<dbReference type="Pfam" id="PF14732">
    <property type="entry name" value="UAE_UbL"/>
    <property type="match status" value="1"/>
</dbReference>
<feature type="binding site" evidence="14">
    <location>
        <position position="426"/>
    </location>
    <ligand>
        <name>Zn(2+)</name>
        <dbReference type="ChEBI" id="CHEBI:29105"/>
    </ligand>
</feature>
<dbReference type="InterPro" id="IPR030661">
    <property type="entry name" value="Uba2"/>
</dbReference>
<feature type="region of interest" description="Disordered" evidence="16">
    <location>
        <begin position="527"/>
        <end position="587"/>
    </location>
</feature>
<feature type="binding site" evidence="13">
    <location>
        <position position="38"/>
    </location>
    <ligand>
        <name>ATP</name>
        <dbReference type="ChEBI" id="CHEBI:30616"/>
    </ligand>
</feature>
<feature type="binding site" evidence="13">
    <location>
        <begin position="46"/>
        <end position="49"/>
    </location>
    <ligand>
        <name>ATP</name>
        <dbReference type="ChEBI" id="CHEBI:30616"/>
    </ligand>
</feature>
<keyword evidence="10" id="KW-0539">Nucleus</keyword>
<evidence type="ECO:0000256" key="7">
    <source>
        <dbReference type="ARBA" id="ARBA00022786"/>
    </source>
</evidence>
<dbReference type="FunFam" id="3.40.50.720:FF:000618">
    <property type="entry name" value="SUMO-activating enzyme subunit 2"/>
    <property type="match status" value="1"/>
</dbReference>
<dbReference type="GO" id="GO:0016925">
    <property type="term" value="P:protein sumoylation"/>
    <property type="evidence" value="ECO:0007669"/>
    <property type="project" value="UniProtKB-UniRule"/>
</dbReference>
<dbReference type="PROSITE" id="PS00865">
    <property type="entry name" value="UBIQUITIN_ACTIVAT_2"/>
    <property type="match status" value="1"/>
</dbReference>
<evidence type="ECO:0000256" key="10">
    <source>
        <dbReference type="ARBA" id="ARBA00023242"/>
    </source>
</evidence>
<evidence type="ECO:0000313" key="21">
    <source>
        <dbReference type="Proteomes" id="UP000012174"/>
    </source>
</evidence>
<feature type="binding site" evidence="14">
    <location>
        <position position="151"/>
    </location>
    <ligand>
        <name>Zn(2+)</name>
        <dbReference type="ChEBI" id="CHEBI:29105"/>
    </ligand>
</feature>
<gene>
    <name evidence="20" type="ORF">UCREL1_5995</name>
</gene>
<proteinExistence type="inferred from homology"/>
<reference evidence="21" key="1">
    <citation type="journal article" date="2013" name="Genome Announc.">
        <title>Draft genome sequence of the grapevine dieback fungus Eutypa lata UCR-EL1.</title>
        <authorList>
            <person name="Blanco-Ulate B."/>
            <person name="Rolshausen P.E."/>
            <person name="Cantu D."/>
        </authorList>
    </citation>
    <scope>NUCLEOTIDE SEQUENCE [LARGE SCALE GENOMIC DNA]</scope>
    <source>
        <strain evidence="21">UCR-EL1</strain>
    </source>
</reference>
<keyword evidence="7 11" id="KW-0833">Ubl conjugation pathway</keyword>
<dbReference type="Gene3D" id="3.50.50.80">
    <property type="entry name" value="Ubiquitin-activating enzyme E1, inactive adenylation domain, subdomain 1"/>
    <property type="match status" value="1"/>
</dbReference>
<feature type="binding site" evidence="13">
    <location>
        <begin position="107"/>
        <end position="112"/>
    </location>
    <ligand>
        <name>ATP</name>
        <dbReference type="ChEBI" id="CHEBI:30616"/>
    </ligand>
</feature>